<sequence length="524" mass="58968">MKNIVLLLTHTHLAAMTWSDHGAMPLMHFSHDAEGNADLAEFVQRHKSAKYYLLTDLVEEDFQHDVVPHLSARDQAKLLRRKLDQLFRATPYRRAVVQTRGKRGQQDQLQISAIINRDLLDGIVETLLAERCDLQGIYSVALITHDMIRKLKLDAPHLLLMSCSCVGTLRQSYFTPAGLQFSRLGAFDAKQTIAEQGLLIAGEVRRARQYLSTLRLMGRDEQLQVLSLLDASFAEQLPLVRHELKDDAEQVHLEAQSGLPMLVQKLKLPPSCSTWHDVLLASLLNLKVPNHYAPAEMLRYGRLYQIGRCMQWAALSIFSLGVILSGIGLWQGDEIQQQLALSNTQIQREQTRLRELNQKLKLASAENPAQIQAAVELYRRDFQSWPSAEMAAKQFSHVFTDFPRLILEKFDWQAGGMVPSTPEGQVATTEVTLPRGAQQWTISGRVSNPAAYRQALSDVSRLAERLRQLPNAKVQVLKHPLDIRPEASVNAQQTEVNAKTRIDFVVQVTIAATALAQGVNHESR</sequence>
<feature type="coiled-coil region" evidence="1">
    <location>
        <begin position="339"/>
        <end position="366"/>
    </location>
</feature>
<evidence type="ECO:0000313" key="2">
    <source>
        <dbReference type="EMBL" id="QZA77166.1"/>
    </source>
</evidence>
<dbReference type="EMBL" id="CP081150">
    <property type="protein sequence ID" value="QZA77166.1"/>
    <property type="molecule type" value="Genomic_DNA"/>
</dbReference>
<keyword evidence="1" id="KW-0175">Coiled coil</keyword>
<organism evidence="2 3">
    <name type="scientific">Deefgea tanakiae</name>
    <dbReference type="NCBI Taxonomy" id="2865840"/>
    <lineage>
        <taxon>Bacteria</taxon>
        <taxon>Pseudomonadati</taxon>
        <taxon>Pseudomonadota</taxon>
        <taxon>Betaproteobacteria</taxon>
        <taxon>Neisseriales</taxon>
        <taxon>Chitinibacteraceae</taxon>
        <taxon>Deefgea</taxon>
    </lineage>
</organism>
<protein>
    <submittedName>
        <fullName evidence="2">Uncharacterized protein</fullName>
    </submittedName>
</protein>
<reference evidence="2 3" key="1">
    <citation type="submission" date="2021-08" db="EMBL/GenBank/DDBJ databases">
        <title>complete genome sequencing of Deefgea sp. D25.</title>
        <authorList>
            <person name="Bae J.-W."/>
            <person name="Gim D.-H."/>
        </authorList>
    </citation>
    <scope>NUCLEOTIDE SEQUENCE [LARGE SCALE GENOMIC DNA]</scope>
    <source>
        <strain evidence="2 3">D25</strain>
    </source>
</reference>
<evidence type="ECO:0000256" key="1">
    <source>
        <dbReference type="SAM" id="Coils"/>
    </source>
</evidence>
<keyword evidence="3" id="KW-1185">Reference proteome</keyword>
<gene>
    <name evidence="2" type="ORF">K4H28_12840</name>
</gene>
<dbReference type="Proteomes" id="UP000825679">
    <property type="component" value="Chromosome"/>
</dbReference>
<name>A0ABX8Z3L0_9NEIS</name>
<dbReference type="RefSeq" id="WP_221005549.1">
    <property type="nucleotide sequence ID" value="NZ_CP081150.1"/>
</dbReference>
<proteinExistence type="predicted"/>
<evidence type="ECO:0000313" key="3">
    <source>
        <dbReference type="Proteomes" id="UP000825679"/>
    </source>
</evidence>
<accession>A0ABX8Z3L0</accession>